<protein>
    <recommendedName>
        <fullName evidence="6">ABC transmembrane type-1 domain-containing protein</fullName>
    </recommendedName>
</protein>
<feature type="transmembrane region" description="Helical" evidence="5">
    <location>
        <begin position="29"/>
        <end position="55"/>
    </location>
</feature>
<keyword evidence="3 5" id="KW-1133">Transmembrane helix</keyword>
<evidence type="ECO:0000313" key="7">
    <source>
        <dbReference type="EMBL" id="EHL12781.1"/>
    </source>
</evidence>
<comment type="caution">
    <text evidence="7">The sequence shown here is derived from an EMBL/GenBank/DDBJ whole genome shotgun (WGS) entry which is preliminary data.</text>
</comment>
<dbReference type="PATRIC" id="fig|796943.3.peg.727"/>
<dbReference type="InterPro" id="IPR000515">
    <property type="entry name" value="MetI-like"/>
</dbReference>
<dbReference type="SUPFAM" id="SSF161098">
    <property type="entry name" value="MetI-like"/>
    <property type="match status" value="2"/>
</dbReference>
<feature type="domain" description="ABC transmembrane type-1" evidence="6">
    <location>
        <begin position="358"/>
        <end position="548"/>
    </location>
</feature>
<gene>
    <name evidence="7" type="ORF">HMPREF9625_00335</name>
</gene>
<dbReference type="PANTHER" id="PTHR43496:SF1">
    <property type="entry name" value="POLYGALACTURONAN_RHAMNOGALACTURONAN TRANSPORT SYSTEM PERMEASE PROTEIN YTEP"/>
    <property type="match status" value="1"/>
</dbReference>
<feature type="transmembrane region" description="Helical" evidence="5">
    <location>
        <begin position="422"/>
        <end position="440"/>
    </location>
</feature>
<proteinExistence type="inferred from homology"/>
<keyword evidence="2 5" id="KW-0812">Transmembrane</keyword>
<comment type="subcellular location">
    <subcellularLocation>
        <location evidence="5">Cell membrane</location>
        <topology evidence="5">Multi-pass membrane protein</topology>
    </subcellularLocation>
    <subcellularLocation>
        <location evidence="1">Membrane</location>
        <topology evidence="1">Multi-pass membrane protein</topology>
    </subcellularLocation>
</comment>
<name>G9WLX6_9FIRM</name>
<evidence type="ECO:0000313" key="8">
    <source>
        <dbReference type="Proteomes" id="UP000018461"/>
    </source>
</evidence>
<reference evidence="7" key="1">
    <citation type="submission" date="2011-08" db="EMBL/GenBank/DDBJ databases">
        <authorList>
            <consortium name="The Broad Institute Genome Sequencing Platform"/>
            <person name="Earl A."/>
            <person name="Ward D."/>
            <person name="Feldgarden M."/>
            <person name="Gevers D."/>
            <person name="Sizova M."/>
            <person name="Hazen A."/>
            <person name="Epstein S."/>
            <person name="Young S.K."/>
            <person name="Zeng Q."/>
            <person name="Gargeya S."/>
            <person name="Fitzgerald M."/>
            <person name="Haas B."/>
            <person name="Abouelleil A."/>
            <person name="Alvarado L."/>
            <person name="Arachchi H.M."/>
            <person name="Berlin A."/>
            <person name="Brown A."/>
            <person name="Chapman S.B."/>
            <person name="Chen Z."/>
            <person name="Dunbar C."/>
            <person name="Freedman E."/>
            <person name="Gearin G."/>
            <person name="Gellesch M."/>
            <person name="Goldberg J."/>
            <person name="Griggs A."/>
            <person name="Gujja S."/>
            <person name="Heiman D."/>
            <person name="Howarth C."/>
            <person name="Larson L."/>
            <person name="Lui A."/>
            <person name="MacDonald P.J.P."/>
            <person name="Montmayeur A."/>
            <person name="Murphy C."/>
            <person name="Neiman D."/>
            <person name="Pearson M."/>
            <person name="Priest M."/>
            <person name="Roberts A."/>
            <person name="Saif S."/>
            <person name="Shea T."/>
            <person name="Shenoy N."/>
            <person name="Sisk P."/>
            <person name="Stolte C."/>
            <person name="Sykes S."/>
            <person name="Wortman J."/>
            <person name="Nusbaum C."/>
            <person name="Birren B."/>
        </authorList>
    </citation>
    <scope>NUCLEOTIDE SEQUENCE</scope>
    <source>
        <strain evidence="7">ACB1</strain>
    </source>
</reference>
<evidence type="ECO:0000256" key="2">
    <source>
        <dbReference type="ARBA" id="ARBA00022692"/>
    </source>
</evidence>
<dbReference type="PROSITE" id="PS50928">
    <property type="entry name" value="ABC_TM1"/>
    <property type="match status" value="2"/>
</dbReference>
<keyword evidence="8" id="KW-1185">Reference proteome</keyword>
<feature type="domain" description="ABC transmembrane type-1" evidence="6">
    <location>
        <begin position="78"/>
        <end position="277"/>
    </location>
</feature>
<feature type="transmembrane region" description="Helical" evidence="5">
    <location>
        <begin position="353"/>
        <end position="383"/>
    </location>
</feature>
<feature type="transmembrane region" description="Helical" evidence="5">
    <location>
        <begin position="395"/>
        <end position="416"/>
    </location>
</feature>
<dbReference type="HOGENOM" id="CLU_021838_1_1_9"/>
<dbReference type="STRING" id="796943.HMPREF9625_00335"/>
<comment type="similarity">
    <text evidence="5">Belongs to the binding-protein-dependent transport system permease family.</text>
</comment>
<feature type="transmembrane region" description="Helical" evidence="5">
    <location>
        <begin position="529"/>
        <end position="548"/>
    </location>
</feature>
<reference evidence="7" key="2">
    <citation type="submission" date="2013-03" db="EMBL/GenBank/DDBJ databases">
        <title>The Genome Sequence of Oribacterium sp. ACB1.</title>
        <authorList>
            <consortium name="The Broad Institute Genomics Platform"/>
            <consortium name="The Broad Institute Genome Sequencing Center for Infectious Disease"/>
            <person name="Earl A."/>
            <person name="Ward D."/>
            <person name="Feldgarden M."/>
            <person name="Gevers D."/>
            <person name="Sizova M."/>
            <person name="Hazen A."/>
            <person name="Epstein S."/>
            <person name="Walker B."/>
            <person name="Young S."/>
            <person name="Zeng Q."/>
            <person name="Gargeya S."/>
            <person name="Fitzgerald M."/>
            <person name="Haas B."/>
            <person name="Abouelleil A."/>
            <person name="Allen A.W."/>
            <person name="Alvarado L."/>
            <person name="Arachchi H.M."/>
            <person name="Berlin A.M."/>
            <person name="Chapman S.B."/>
            <person name="Gainer-Dewar J."/>
            <person name="Goldberg J."/>
            <person name="Griggs A."/>
            <person name="Gujja S."/>
            <person name="Hansen M."/>
            <person name="Howarth C."/>
            <person name="Imamovic A."/>
            <person name="Ireland A."/>
            <person name="Larimer J."/>
            <person name="McCowan C."/>
            <person name="Murphy C."/>
            <person name="Pearson M."/>
            <person name="Poon T.W."/>
            <person name="Priest M."/>
            <person name="Roberts A."/>
            <person name="Saif S."/>
            <person name="Shea T."/>
            <person name="Sisk P."/>
            <person name="Sykes S."/>
            <person name="Wortman J."/>
            <person name="Nusbaum C."/>
            <person name="Birren B."/>
        </authorList>
    </citation>
    <scope>NUCLEOTIDE SEQUENCE [LARGE SCALE GENOMIC DNA]</scope>
    <source>
        <strain evidence="7">ACB1</strain>
    </source>
</reference>
<feature type="transmembrane region" description="Helical" evidence="5">
    <location>
        <begin position="307"/>
        <end position="333"/>
    </location>
</feature>
<dbReference type="GO" id="GO:0005886">
    <property type="term" value="C:plasma membrane"/>
    <property type="evidence" value="ECO:0007669"/>
    <property type="project" value="UniProtKB-SubCell"/>
</dbReference>
<dbReference type="RefSeq" id="WP_009534204.1">
    <property type="nucleotide sequence ID" value="NZ_KE148312.1"/>
</dbReference>
<feature type="transmembrane region" description="Helical" evidence="5">
    <location>
        <begin position="116"/>
        <end position="138"/>
    </location>
</feature>
<dbReference type="InterPro" id="IPR035906">
    <property type="entry name" value="MetI-like_sf"/>
</dbReference>
<evidence type="ECO:0000256" key="3">
    <source>
        <dbReference type="ARBA" id="ARBA00022989"/>
    </source>
</evidence>
<dbReference type="Pfam" id="PF00528">
    <property type="entry name" value="BPD_transp_1"/>
    <property type="match status" value="2"/>
</dbReference>
<organism evidence="7 8">
    <name type="scientific">Oribacterium parvum ACB1</name>
    <dbReference type="NCBI Taxonomy" id="796943"/>
    <lineage>
        <taxon>Bacteria</taxon>
        <taxon>Bacillati</taxon>
        <taxon>Bacillota</taxon>
        <taxon>Clostridia</taxon>
        <taxon>Lachnospirales</taxon>
        <taxon>Lachnospiraceae</taxon>
        <taxon>Oribacterium</taxon>
    </lineage>
</organism>
<evidence type="ECO:0000256" key="1">
    <source>
        <dbReference type="ARBA" id="ARBA00004141"/>
    </source>
</evidence>
<accession>G9WLX6</accession>
<dbReference type="PANTHER" id="PTHR43496">
    <property type="entry name" value="PROTEIN LPLB"/>
    <property type="match status" value="1"/>
</dbReference>
<dbReference type="CDD" id="cd06261">
    <property type="entry name" value="TM_PBP2"/>
    <property type="match status" value="2"/>
</dbReference>
<keyword evidence="5" id="KW-0813">Transport</keyword>
<dbReference type="AlphaFoldDB" id="G9WLX6"/>
<dbReference type="Gene3D" id="1.10.3720.10">
    <property type="entry name" value="MetI-like"/>
    <property type="match status" value="2"/>
</dbReference>
<evidence type="ECO:0000256" key="4">
    <source>
        <dbReference type="ARBA" id="ARBA00023136"/>
    </source>
</evidence>
<dbReference type="GO" id="GO:0055085">
    <property type="term" value="P:transmembrane transport"/>
    <property type="evidence" value="ECO:0007669"/>
    <property type="project" value="InterPro"/>
</dbReference>
<dbReference type="Proteomes" id="UP000018461">
    <property type="component" value="Unassembled WGS sequence"/>
</dbReference>
<dbReference type="EMBL" id="AFZC02000003">
    <property type="protein sequence ID" value="EHL12781.1"/>
    <property type="molecule type" value="Genomic_DNA"/>
</dbReference>
<feature type="transmembrane region" description="Helical" evidence="5">
    <location>
        <begin position="489"/>
        <end position="509"/>
    </location>
</feature>
<evidence type="ECO:0000256" key="5">
    <source>
        <dbReference type="RuleBase" id="RU363032"/>
    </source>
</evidence>
<sequence length="563" mass="64008">MISKKEKDFSHDLALGFTKRRKGVALSTLFFCIFLFFLLIPLFLFILYPIALLFLRAFQGGDSLSLFAGILKKYRYAFWNSMESSFLSAFISTIMAFILAYGIVQLKGWKQKFCMMILSMSLVSPPFISSLSFISLYGRRGIISYRLLGLSLDPYNKYGVIGMQSLHFTCLNILFFLHALRSMDGKLLYSGRDLGANPLSIMKDIVLPLLRPAFLASFFLSFLRALSDFGTPIIIGGRYSTLASEIYLQIIGYSDFQKTAAMNILLLFPAFLSFLLYRFAIEESEKRNKGQKGKIPPRFPENAGIRVVLKLSLLLFFLFQILQYLCIFLYGFLRFEKGQMRFTLENMGELFSYNLSTLFLTLFLSLVTGFVGSFFAFVLSYIVERKLPIGRKIPDFILSLPYLLPGTCFGLAYILAFNKPPLRLTGTVWIILFCMIFRQLPLGSRMASTALSNLPKDLEMAGRDLGGNPFKVFTEIIFPLLLPSFLSSVYNQFTQSLTTMGAVIFLISAKYKVLVYTLFDAVNRGNYNVASLISGIMILLSLAFYLFLEGSRVLYRKKLFEEL</sequence>
<evidence type="ECO:0000259" key="6">
    <source>
        <dbReference type="PROSITE" id="PS50928"/>
    </source>
</evidence>
<keyword evidence="4 5" id="KW-0472">Membrane</keyword>
<feature type="transmembrane region" description="Helical" evidence="5">
    <location>
        <begin position="260"/>
        <end position="280"/>
    </location>
</feature>
<feature type="transmembrane region" description="Helical" evidence="5">
    <location>
        <begin position="86"/>
        <end position="104"/>
    </location>
</feature>
<feature type="transmembrane region" description="Helical" evidence="5">
    <location>
        <begin position="158"/>
        <end position="180"/>
    </location>
</feature>